<protein>
    <submittedName>
        <fullName evidence="2">Uncharacterized protein</fullName>
    </submittedName>
</protein>
<evidence type="ECO:0000313" key="2">
    <source>
        <dbReference type="EMBL" id="KCZ97344.1"/>
    </source>
</evidence>
<keyword evidence="1" id="KW-1133">Transmembrane helix</keyword>
<keyword evidence="1" id="KW-0812">Transmembrane</keyword>
<gene>
    <name evidence="2" type="ORF">HPO_15513</name>
</gene>
<dbReference type="STRING" id="1280954.HPO_15513"/>
<dbReference type="RefSeq" id="WP_035600728.1">
    <property type="nucleotide sequence ID" value="NZ_ARYM01000021.1"/>
</dbReference>
<sequence length="155" mass="16769">MARMQAVLYSTRNDSAESASFGIDSIPRLKPAHIGRASIESGALRKARESDTKLGDQRRENQTREAIVLFILQLTILLSGFTAAALWWWASTLKSRTVPSMDGVILRDGDLALRYEADKVLVWRVSLQNKLNAGAAVSAAVSVALQAAAPFISAA</sequence>
<dbReference type="AlphaFoldDB" id="A0A062VFS3"/>
<organism evidence="2 3">
    <name type="scientific">Hyphomonas polymorpha PS728</name>
    <dbReference type="NCBI Taxonomy" id="1280954"/>
    <lineage>
        <taxon>Bacteria</taxon>
        <taxon>Pseudomonadati</taxon>
        <taxon>Pseudomonadota</taxon>
        <taxon>Alphaproteobacteria</taxon>
        <taxon>Hyphomonadales</taxon>
        <taxon>Hyphomonadaceae</taxon>
        <taxon>Hyphomonas</taxon>
    </lineage>
</organism>
<feature type="transmembrane region" description="Helical" evidence="1">
    <location>
        <begin position="67"/>
        <end position="90"/>
    </location>
</feature>
<evidence type="ECO:0000313" key="3">
    <source>
        <dbReference type="Proteomes" id="UP000027100"/>
    </source>
</evidence>
<proteinExistence type="predicted"/>
<dbReference type="EMBL" id="ARYM01000021">
    <property type="protein sequence ID" value="KCZ97344.1"/>
    <property type="molecule type" value="Genomic_DNA"/>
</dbReference>
<dbReference type="PATRIC" id="fig|1280954.3.peg.3137"/>
<comment type="caution">
    <text evidence="2">The sequence shown here is derived from an EMBL/GenBank/DDBJ whole genome shotgun (WGS) entry which is preliminary data.</text>
</comment>
<name>A0A062VFS3_9PROT</name>
<reference evidence="2 3" key="1">
    <citation type="journal article" date="2014" name="Antonie Van Leeuwenhoek">
        <title>Hyphomonas beringensis sp. nov. and Hyphomonas chukchiensis sp. nov., isolated from surface seawater of the Bering Sea and Chukchi Sea.</title>
        <authorList>
            <person name="Li C."/>
            <person name="Lai Q."/>
            <person name="Li G."/>
            <person name="Dong C."/>
            <person name="Wang J."/>
            <person name="Liao Y."/>
            <person name="Shao Z."/>
        </authorList>
    </citation>
    <scope>NUCLEOTIDE SEQUENCE [LARGE SCALE GENOMIC DNA]</scope>
    <source>
        <strain evidence="2 3">PS728</strain>
    </source>
</reference>
<dbReference type="Proteomes" id="UP000027100">
    <property type="component" value="Unassembled WGS sequence"/>
</dbReference>
<evidence type="ECO:0000256" key="1">
    <source>
        <dbReference type="SAM" id="Phobius"/>
    </source>
</evidence>
<keyword evidence="1" id="KW-0472">Membrane</keyword>
<keyword evidence="3" id="KW-1185">Reference proteome</keyword>
<accession>A0A062VFS3</accession>